<organism evidence="3 4">
    <name type="scientific">Mytilus edulis</name>
    <name type="common">Blue mussel</name>
    <dbReference type="NCBI Taxonomy" id="6550"/>
    <lineage>
        <taxon>Eukaryota</taxon>
        <taxon>Metazoa</taxon>
        <taxon>Spiralia</taxon>
        <taxon>Lophotrochozoa</taxon>
        <taxon>Mollusca</taxon>
        <taxon>Bivalvia</taxon>
        <taxon>Autobranchia</taxon>
        <taxon>Pteriomorphia</taxon>
        <taxon>Mytilida</taxon>
        <taxon>Mytiloidea</taxon>
        <taxon>Mytilidae</taxon>
        <taxon>Mytilinae</taxon>
        <taxon>Mytilus</taxon>
    </lineage>
</organism>
<comment type="caution">
    <text evidence="3">The sequence shown here is derived from an EMBL/GenBank/DDBJ whole genome shotgun (WGS) entry which is preliminary data.</text>
</comment>
<sequence>MKDPMFLDFLNKDINILLETWKGGSEDFKIEGYNIISKVRKKTKKAKRHSGGIIVMIKKQFYKGITYLKDATSSQNRLWLKLDKYFFGLKQDLYLCAVYIPPFSSAHYDSDLENLENEISSFSIEGQIILIGDFNSRTAMKADYIENDSDEINNFDGIDLLPESYITDIDIRRVNQDSTLNTLGNKLLELCSSSRLRILNGRFLGDSLGYFTYMCNTGFSTVDYAIASESLLPEVKYFKTNDFTYLSDHVQINLYMNCSIISDTCMKKCLDEKRWHLIKSYKWTELSSSKLIDVLSTENVKKEILDLEMEHFDSNKLGVDGATEKLTKILQTIAENTCKVISKPTKKKKKKIKQVWDLGLKEATSLDCRPDLEHIKKTFRMSSVIAIVGGLGCLLLLIVVWPTTMIASGVLNNTEFNIWVTVGQVWAYLAALFIIVVPLITEGIDIAKTYNENTKVHSEISVDKRRSTMNIKTVSVKTSKSKGKYKERSTR</sequence>
<protein>
    <recommendedName>
        <fullName evidence="5">Endonuclease/exonuclease/phosphatase domain-containing protein</fullName>
    </recommendedName>
</protein>
<dbReference type="Proteomes" id="UP000683360">
    <property type="component" value="Unassembled WGS sequence"/>
</dbReference>
<dbReference type="AlphaFoldDB" id="A0A8S3R9G7"/>
<dbReference type="GO" id="GO:0005886">
    <property type="term" value="C:plasma membrane"/>
    <property type="evidence" value="ECO:0007669"/>
    <property type="project" value="TreeGrafter"/>
</dbReference>
<dbReference type="InterPro" id="IPR031155">
    <property type="entry name" value="DUR"/>
</dbReference>
<dbReference type="GO" id="GO:0015204">
    <property type="term" value="F:urea transmembrane transporter activity"/>
    <property type="evidence" value="ECO:0007669"/>
    <property type="project" value="InterPro"/>
</dbReference>
<dbReference type="InterPro" id="IPR036691">
    <property type="entry name" value="Endo/exonu/phosph_ase_sf"/>
</dbReference>
<dbReference type="EMBL" id="CAJPWZ010000918">
    <property type="protein sequence ID" value="CAG2203388.1"/>
    <property type="molecule type" value="Genomic_DNA"/>
</dbReference>
<evidence type="ECO:0000256" key="2">
    <source>
        <dbReference type="SAM" id="Phobius"/>
    </source>
</evidence>
<dbReference type="PANTHER" id="PTHR46154:SF4">
    <property type="entry name" value="UREA ACTIVE TRANSPORTER"/>
    <property type="match status" value="1"/>
</dbReference>
<dbReference type="PANTHER" id="PTHR46154">
    <property type="match status" value="1"/>
</dbReference>
<dbReference type="Gene3D" id="3.60.10.10">
    <property type="entry name" value="Endonuclease/exonuclease/phosphatase"/>
    <property type="match status" value="1"/>
</dbReference>
<gene>
    <name evidence="3" type="ORF">MEDL_17908</name>
</gene>
<dbReference type="OrthoDB" id="8906575at2759"/>
<evidence type="ECO:0000313" key="3">
    <source>
        <dbReference type="EMBL" id="CAG2203388.1"/>
    </source>
</evidence>
<keyword evidence="4" id="KW-1185">Reference proteome</keyword>
<dbReference type="SUPFAM" id="SSF56219">
    <property type="entry name" value="DNase I-like"/>
    <property type="match status" value="1"/>
</dbReference>
<keyword evidence="2" id="KW-0472">Membrane</keyword>
<keyword evidence="2" id="KW-0812">Transmembrane</keyword>
<keyword evidence="2" id="KW-1133">Transmembrane helix</keyword>
<reference evidence="3" key="1">
    <citation type="submission" date="2021-03" db="EMBL/GenBank/DDBJ databases">
        <authorList>
            <person name="Bekaert M."/>
        </authorList>
    </citation>
    <scope>NUCLEOTIDE SEQUENCE</scope>
</reference>
<feature type="transmembrane region" description="Helical" evidence="2">
    <location>
        <begin position="416"/>
        <end position="440"/>
    </location>
</feature>
<evidence type="ECO:0008006" key="5">
    <source>
        <dbReference type="Google" id="ProtNLM"/>
    </source>
</evidence>
<feature type="transmembrane region" description="Helical" evidence="2">
    <location>
        <begin position="384"/>
        <end position="404"/>
    </location>
</feature>
<accession>A0A8S3R9G7</accession>
<keyword evidence="1" id="KW-0813">Transport</keyword>
<proteinExistence type="predicted"/>
<evidence type="ECO:0000256" key="1">
    <source>
        <dbReference type="ARBA" id="ARBA00022448"/>
    </source>
</evidence>
<evidence type="ECO:0000313" key="4">
    <source>
        <dbReference type="Proteomes" id="UP000683360"/>
    </source>
</evidence>
<name>A0A8S3R9G7_MYTED</name>